<evidence type="ECO:0000313" key="3">
    <source>
        <dbReference type="Proteomes" id="UP000827889"/>
    </source>
</evidence>
<dbReference type="RefSeq" id="XP_030512409.2">
    <property type="nucleotide sequence ID" value="XM_030656549.2"/>
</dbReference>
<proteinExistence type="predicted"/>
<keyword evidence="3" id="KW-1185">Reference proteome</keyword>
<dbReference type="InterPro" id="IPR000157">
    <property type="entry name" value="TIR_dom"/>
</dbReference>
<dbReference type="GeneID" id="115726598"/>
<dbReference type="Pfam" id="PF01582">
    <property type="entry name" value="TIR"/>
    <property type="match status" value="1"/>
</dbReference>
<name>A0A8B8MRU1_9MYRT</name>
<keyword evidence="1" id="KW-0520">NAD</keyword>
<accession>A0A8B8MRU1</accession>
<evidence type="ECO:0000256" key="1">
    <source>
        <dbReference type="ARBA" id="ARBA00023027"/>
    </source>
</evidence>
<dbReference type="Proteomes" id="UP000827889">
    <property type="component" value="Chromosome 11"/>
</dbReference>
<protein>
    <submittedName>
        <fullName evidence="4">TMV resistance protein N-like</fullName>
    </submittedName>
</protein>
<dbReference type="InterPro" id="IPR035897">
    <property type="entry name" value="Toll_tir_struct_dom_sf"/>
</dbReference>
<dbReference type="PANTHER" id="PTHR32009">
    <property type="entry name" value="TMV RESISTANCE PROTEIN N-LIKE"/>
    <property type="match status" value="1"/>
</dbReference>
<dbReference type="KEGG" id="rarg:115726598"/>
<dbReference type="PROSITE" id="PS50104">
    <property type="entry name" value="TIR"/>
    <property type="match status" value="1"/>
</dbReference>
<dbReference type="GO" id="GO:0007165">
    <property type="term" value="P:signal transduction"/>
    <property type="evidence" value="ECO:0007669"/>
    <property type="project" value="InterPro"/>
</dbReference>
<reference evidence="4" key="1">
    <citation type="submission" date="2025-08" db="UniProtKB">
        <authorList>
            <consortium name="RefSeq"/>
        </authorList>
    </citation>
    <scope>IDENTIFICATION</scope>
    <source>
        <tissue evidence="4">Leaf</tissue>
    </source>
</reference>
<dbReference type="SUPFAM" id="SSF52200">
    <property type="entry name" value="Toll/Interleukin receptor TIR domain"/>
    <property type="match status" value="1"/>
</dbReference>
<organism evidence="3 4">
    <name type="scientific">Rhodamnia argentea</name>
    <dbReference type="NCBI Taxonomy" id="178133"/>
    <lineage>
        <taxon>Eukaryota</taxon>
        <taxon>Viridiplantae</taxon>
        <taxon>Streptophyta</taxon>
        <taxon>Embryophyta</taxon>
        <taxon>Tracheophyta</taxon>
        <taxon>Spermatophyta</taxon>
        <taxon>Magnoliopsida</taxon>
        <taxon>eudicotyledons</taxon>
        <taxon>Gunneridae</taxon>
        <taxon>Pentapetalae</taxon>
        <taxon>rosids</taxon>
        <taxon>malvids</taxon>
        <taxon>Myrtales</taxon>
        <taxon>Myrtaceae</taxon>
        <taxon>Myrtoideae</taxon>
        <taxon>Myrteae</taxon>
        <taxon>Australasian group</taxon>
        <taxon>Rhodamnia</taxon>
    </lineage>
</organism>
<feature type="domain" description="TIR" evidence="2">
    <location>
        <begin position="44"/>
        <end position="212"/>
    </location>
</feature>
<dbReference type="SMART" id="SM00255">
    <property type="entry name" value="TIR"/>
    <property type="match status" value="1"/>
</dbReference>
<dbReference type="AlphaFoldDB" id="A0A8B8MRU1"/>
<dbReference type="PANTHER" id="PTHR32009:SF152">
    <property type="entry name" value="NEUTRAL_ALKALINE INVERTASE"/>
    <property type="match status" value="1"/>
</dbReference>
<gene>
    <name evidence="4" type="primary">LOC115726598</name>
</gene>
<sequence>MYFACERKSSELFRSLSLNSHIVLMGIEEIEGSIPSSSSSVHRWKHDVFVSFGGEDIRKTFAAHLFRALKQAGINYFKDNDKVGTGNSIESKLLDAIRNSRVSLVVFTTNYADSRWCLNELVEILECRRRFGQVVLPIFYDVEPRDVRKQRGRFGDGFGKCLASHTDDLLGKKWKESLNEAGNISGLHLNNDANGDQSVFIEQILEHLLETIPRTSSPYAIGIDSFVDDVISLLKIGPEDDVRVVGI</sequence>
<dbReference type="Gene3D" id="3.40.50.10140">
    <property type="entry name" value="Toll/interleukin-1 receptor homology (TIR) domain"/>
    <property type="match status" value="1"/>
</dbReference>
<evidence type="ECO:0000259" key="2">
    <source>
        <dbReference type="PROSITE" id="PS50104"/>
    </source>
</evidence>
<evidence type="ECO:0000313" key="4">
    <source>
        <dbReference type="RefSeq" id="XP_030512409.2"/>
    </source>
</evidence>